<dbReference type="AlphaFoldDB" id="A0A250J2Q6"/>
<feature type="compositionally biased region" description="Polar residues" evidence="1">
    <location>
        <begin position="10"/>
        <end position="23"/>
    </location>
</feature>
<feature type="region of interest" description="Disordered" evidence="1">
    <location>
        <begin position="1"/>
        <end position="27"/>
    </location>
</feature>
<organism evidence="2 3">
    <name type="scientific">Cystobacter fuscus</name>
    <dbReference type="NCBI Taxonomy" id="43"/>
    <lineage>
        <taxon>Bacteria</taxon>
        <taxon>Pseudomonadati</taxon>
        <taxon>Myxococcota</taxon>
        <taxon>Myxococcia</taxon>
        <taxon>Myxococcales</taxon>
        <taxon>Cystobacterineae</taxon>
        <taxon>Archangiaceae</taxon>
        <taxon>Cystobacter</taxon>
    </lineage>
</organism>
<gene>
    <name evidence="2" type="ORF">CYFUS_003213</name>
</gene>
<evidence type="ECO:0000313" key="2">
    <source>
        <dbReference type="EMBL" id="ATB37788.1"/>
    </source>
</evidence>
<dbReference type="KEGG" id="cfus:CYFUS_003213"/>
<dbReference type="InterPro" id="IPR032871">
    <property type="entry name" value="AHH_dom_containing"/>
</dbReference>
<reference evidence="2 3" key="1">
    <citation type="submission" date="2017-06" db="EMBL/GenBank/DDBJ databases">
        <title>Sequencing and comparative analysis of myxobacterial genomes.</title>
        <authorList>
            <person name="Rupp O."/>
            <person name="Goesmann A."/>
            <person name="Sogaard-Andersen L."/>
        </authorList>
    </citation>
    <scope>NUCLEOTIDE SEQUENCE [LARGE SCALE GENOMIC DNA]</scope>
    <source>
        <strain evidence="2 3">DSM 52655</strain>
    </source>
</reference>
<evidence type="ECO:0000256" key="1">
    <source>
        <dbReference type="SAM" id="MobiDB-lite"/>
    </source>
</evidence>
<dbReference type="RefSeq" id="WP_095986056.1">
    <property type="nucleotide sequence ID" value="NZ_CP022098.1"/>
</dbReference>
<sequence length="334" mass="37803">MSKPKKSDNFTKQPLGTGESNIFNPDLSAKPGLFPELDDVDYPAKLMEELKKDQQQRDKEAEDCPPVIAHRRRLRGFHKYRTAAYIHDQGKLSKNGRDHYTKRPDYGKEVLDAALASRLISQKSHDTLSDDKKWKDSMAFPREGSPSKYNKDAKRFVLSNVNQHKTEKDNFYLTGSWYPYQWTAHHLIPHELLSEKNLGDKEYELLQQSGYDVNNGHNGIVAPACAWAVPMHQIVQHKGNHSAYTQFVEKQIASVVKSLKTLADQVKQQTPPKDHKTVLADVLEQLTKKEQVLFNRILAISAAVVPEALKGAQRAGPFVSFARGKSLFPFGVLS</sequence>
<accession>A0A250J2Q6</accession>
<protein>
    <submittedName>
        <fullName evidence="2">Uncharacterized protein</fullName>
    </submittedName>
</protein>
<dbReference type="Pfam" id="PF14412">
    <property type="entry name" value="AHH"/>
    <property type="match status" value="1"/>
</dbReference>
<name>A0A250J2Q6_9BACT</name>
<evidence type="ECO:0000313" key="3">
    <source>
        <dbReference type="Proteomes" id="UP000217257"/>
    </source>
</evidence>
<proteinExistence type="predicted"/>
<dbReference type="Proteomes" id="UP000217257">
    <property type="component" value="Chromosome"/>
</dbReference>
<dbReference type="EMBL" id="CP022098">
    <property type="protein sequence ID" value="ATB37788.1"/>
    <property type="molecule type" value="Genomic_DNA"/>
</dbReference>